<accession>T1G7J2</accession>
<keyword evidence="6" id="KW-0143">Chaperone</keyword>
<evidence type="ECO:0000256" key="2">
    <source>
        <dbReference type="ARBA" id="ARBA00011068"/>
    </source>
</evidence>
<dbReference type="EnsemblMetazoa" id="HelroT89932">
    <property type="protein sequence ID" value="HelroP89932"/>
    <property type="gene ID" value="HelroG89932"/>
</dbReference>
<proteinExistence type="inferred from homology"/>
<dbReference type="FunCoup" id="T1G7J2">
    <property type="interactions" value="1783"/>
</dbReference>
<evidence type="ECO:0000256" key="1">
    <source>
        <dbReference type="ARBA" id="ARBA00004240"/>
    </source>
</evidence>
<comment type="subcellular location">
    <subcellularLocation>
        <location evidence="1">Endoplasmic reticulum</location>
    </subcellularLocation>
</comment>
<keyword evidence="7" id="KW-0812">Transmembrane</keyword>
<dbReference type="PANTHER" id="PTHR17600">
    <property type="entry name" value="MESODERM DEVELOPMENT CANDIDATE 2"/>
    <property type="match status" value="1"/>
</dbReference>
<reference evidence="8 10" key="2">
    <citation type="journal article" date="2013" name="Nature">
        <title>Insights into bilaterian evolution from three spiralian genomes.</title>
        <authorList>
            <person name="Simakov O."/>
            <person name="Marletaz F."/>
            <person name="Cho S.J."/>
            <person name="Edsinger-Gonzales E."/>
            <person name="Havlak P."/>
            <person name="Hellsten U."/>
            <person name="Kuo D.H."/>
            <person name="Larsson T."/>
            <person name="Lv J."/>
            <person name="Arendt D."/>
            <person name="Savage R."/>
            <person name="Osoegawa K."/>
            <person name="de Jong P."/>
            <person name="Grimwood J."/>
            <person name="Chapman J.A."/>
            <person name="Shapiro H."/>
            <person name="Aerts A."/>
            <person name="Otillar R.P."/>
            <person name="Terry A.Y."/>
            <person name="Boore J.L."/>
            <person name="Grigoriev I.V."/>
            <person name="Lindberg D.R."/>
            <person name="Seaver E.C."/>
            <person name="Weisblat D.A."/>
            <person name="Putnam N.H."/>
            <person name="Rokhsar D.S."/>
        </authorList>
    </citation>
    <scope>NUCLEOTIDE SEQUENCE</scope>
</reference>
<sequence length="193" mass="22465">MTASNQTRLHVFSVTLLSYLMTLTCLMIFLDAETSAKFKIKKKSILDYDDADVERLFEQWEENDEPLEPDELPEWKQPSPQIDLSKFQDGDVEEMLKMSKKKKTLMMFASVSGNPNKKETESISQLWQMSLFNANIEVQTYVVSENRVLLTLKDGSLAWDVKDFLIQQDRCDFVTIEGKEYFAKDRTHRVQTS</sequence>
<dbReference type="OrthoDB" id="75833at2759"/>
<dbReference type="GeneID" id="20217039"/>
<dbReference type="HOGENOM" id="CLU_111621_1_0_1"/>
<keyword evidence="7" id="KW-0472">Membrane</keyword>
<dbReference type="RefSeq" id="XP_009029743.1">
    <property type="nucleotide sequence ID" value="XM_009031495.1"/>
</dbReference>
<evidence type="ECO:0000256" key="3">
    <source>
        <dbReference type="ARBA" id="ARBA00022687"/>
    </source>
</evidence>
<dbReference type="EMBL" id="KB097667">
    <property type="protein sequence ID" value="ESN92088.1"/>
    <property type="molecule type" value="Genomic_DNA"/>
</dbReference>
<dbReference type="OMA" id="SQAWTAK"/>
<reference evidence="10" key="1">
    <citation type="submission" date="2012-12" db="EMBL/GenBank/DDBJ databases">
        <authorList>
            <person name="Hellsten U."/>
            <person name="Grimwood J."/>
            <person name="Chapman J.A."/>
            <person name="Shapiro H."/>
            <person name="Aerts A."/>
            <person name="Otillar R.P."/>
            <person name="Terry A.Y."/>
            <person name="Boore J.L."/>
            <person name="Simakov O."/>
            <person name="Marletaz F."/>
            <person name="Cho S.-J."/>
            <person name="Edsinger-Gonzales E."/>
            <person name="Havlak P."/>
            <person name="Kuo D.-H."/>
            <person name="Larsson T."/>
            <person name="Lv J."/>
            <person name="Arendt D."/>
            <person name="Savage R."/>
            <person name="Osoegawa K."/>
            <person name="de Jong P."/>
            <person name="Lindberg D.R."/>
            <person name="Seaver E.C."/>
            <person name="Weisblat D.A."/>
            <person name="Putnam N.H."/>
            <person name="Grigoriev I.V."/>
            <person name="Rokhsar D.S."/>
        </authorList>
    </citation>
    <scope>NUCLEOTIDE SEQUENCE</scope>
</reference>
<keyword evidence="7" id="KW-1133">Transmembrane helix</keyword>
<keyword evidence="5" id="KW-0256">Endoplasmic reticulum</keyword>
<dbReference type="STRING" id="6412.T1G7J2"/>
<dbReference type="CTD" id="20217039"/>
<comment type="similarity">
    <text evidence="2">Belongs to the MESD family.</text>
</comment>
<dbReference type="KEGG" id="hro:HELRODRAFT_89932"/>
<evidence type="ECO:0000256" key="6">
    <source>
        <dbReference type="ARBA" id="ARBA00023186"/>
    </source>
</evidence>
<evidence type="ECO:0000256" key="5">
    <source>
        <dbReference type="ARBA" id="ARBA00022824"/>
    </source>
</evidence>
<evidence type="ECO:0000313" key="10">
    <source>
        <dbReference type="Proteomes" id="UP000015101"/>
    </source>
</evidence>
<dbReference type="GO" id="GO:0016055">
    <property type="term" value="P:Wnt signaling pathway"/>
    <property type="evidence" value="ECO:0007669"/>
    <property type="project" value="UniProtKB-KW"/>
</dbReference>
<evidence type="ECO:0000256" key="7">
    <source>
        <dbReference type="SAM" id="Phobius"/>
    </source>
</evidence>
<evidence type="ECO:0008006" key="11">
    <source>
        <dbReference type="Google" id="ProtNLM"/>
    </source>
</evidence>
<dbReference type="eggNOG" id="KOG4357">
    <property type="taxonomic scope" value="Eukaryota"/>
</dbReference>
<feature type="transmembrane region" description="Helical" evidence="7">
    <location>
        <begin position="12"/>
        <end position="32"/>
    </location>
</feature>
<dbReference type="EMBL" id="AMQM01007781">
    <property type="status" value="NOT_ANNOTATED_CDS"/>
    <property type="molecule type" value="Genomic_DNA"/>
</dbReference>
<dbReference type="InParanoid" id="T1G7J2"/>
<gene>
    <name evidence="9" type="primary">20217039</name>
    <name evidence="8" type="ORF">HELRODRAFT_89932</name>
</gene>
<evidence type="ECO:0000313" key="8">
    <source>
        <dbReference type="EMBL" id="ESN92088.1"/>
    </source>
</evidence>
<keyword evidence="3" id="KW-0879">Wnt signaling pathway</keyword>
<protein>
    <recommendedName>
        <fullName evidence="11">Mesoderm development candidate 2</fullName>
    </recommendedName>
</protein>
<dbReference type="InterPro" id="IPR019330">
    <property type="entry name" value="MESD"/>
</dbReference>
<evidence type="ECO:0000313" key="9">
    <source>
        <dbReference type="EnsemblMetazoa" id="HelroP89932"/>
    </source>
</evidence>
<dbReference type="PANTHER" id="PTHR17600:SF2">
    <property type="entry name" value="LRP CHAPERONE MESD"/>
    <property type="match status" value="1"/>
</dbReference>
<name>T1G7J2_HELRO</name>
<evidence type="ECO:0000256" key="4">
    <source>
        <dbReference type="ARBA" id="ARBA00022729"/>
    </source>
</evidence>
<reference evidence="9" key="3">
    <citation type="submission" date="2015-06" db="UniProtKB">
        <authorList>
            <consortium name="EnsemblMetazoa"/>
        </authorList>
    </citation>
    <scope>IDENTIFICATION</scope>
</reference>
<dbReference type="Gene3D" id="6.10.250.640">
    <property type="match status" value="1"/>
</dbReference>
<organism evidence="9 10">
    <name type="scientific">Helobdella robusta</name>
    <name type="common">Californian leech</name>
    <dbReference type="NCBI Taxonomy" id="6412"/>
    <lineage>
        <taxon>Eukaryota</taxon>
        <taxon>Metazoa</taxon>
        <taxon>Spiralia</taxon>
        <taxon>Lophotrochozoa</taxon>
        <taxon>Annelida</taxon>
        <taxon>Clitellata</taxon>
        <taxon>Hirudinea</taxon>
        <taxon>Rhynchobdellida</taxon>
        <taxon>Glossiphoniidae</taxon>
        <taxon>Helobdella</taxon>
    </lineage>
</organism>
<dbReference type="Proteomes" id="UP000015101">
    <property type="component" value="Unassembled WGS sequence"/>
</dbReference>
<dbReference type="Pfam" id="PF10185">
    <property type="entry name" value="Mesd"/>
    <property type="match status" value="1"/>
</dbReference>
<dbReference type="FunFam" id="3.30.70.260:FF:000031">
    <property type="entry name" value="LDLR chaperone MESD"/>
    <property type="match status" value="1"/>
</dbReference>
<keyword evidence="10" id="KW-1185">Reference proteome</keyword>
<dbReference type="GO" id="GO:0006457">
    <property type="term" value="P:protein folding"/>
    <property type="evidence" value="ECO:0007669"/>
    <property type="project" value="InterPro"/>
</dbReference>
<dbReference type="Gene3D" id="3.30.70.260">
    <property type="match status" value="1"/>
</dbReference>
<keyword evidence="4" id="KW-0732">Signal</keyword>
<dbReference type="GO" id="GO:0005783">
    <property type="term" value="C:endoplasmic reticulum"/>
    <property type="evidence" value="ECO:0007669"/>
    <property type="project" value="UniProtKB-SubCell"/>
</dbReference>
<dbReference type="AlphaFoldDB" id="T1G7J2"/>